<dbReference type="eggNOG" id="ENOG502QRZP">
    <property type="taxonomic scope" value="Eukaryota"/>
</dbReference>
<reference evidence="5" key="3">
    <citation type="submission" date="2015-04" db="UniProtKB">
        <authorList>
            <consortium name="EnsemblPlants"/>
        </authorList>
    </citation>
    <scope>IDENTIFICATION</scope>
    <source>
        <strain evidence="5">cv. Jemalong A17</strain>
    </source>
</reference>
<gene>
    <name evidence="5" type="primary">11416066</name>
    <name evidence="3" type="ordered locus">MTR_2g093390</name>
    <name evidence="4" type="ORF">MtrunA17_Chr2g0326071</name>
</gene>
<dbReference type="Pfam" id="PF00190">
    <property type="entry name" value="Cupin_1"/>
    <property type="match status" value="2"/>
</dbReference>
<dbReference type="InterPro" id="IPR006045">
    <property type="entry name" value="Cupin_1"/>
</dbReference>
<feature type="domain" description="Cupin type-1" evidence="2">
    <location>
        <begin position="287"/>
        <end position="436"/>
    </location>
</feature>
<reference evidence="3 5" key="1">
    <citation type="journal article" date="2011" name="Nature">
        <title>The Medicago genome provides insight into the evolution of rhizobial symbioses.</title>
        <authorList>
            <person name="Young N.D."/>
            <person name="Debelle F."/>
            <person name="Oldroyd G.E."/>
            <person name="Geurts R."/>
            <person name="Cannon S.B."/>
            <person name="Udvardi M.K."/>
            <person name="Benedito V.A."/>
            <person name="Mayer K.F."/>
            <person name="Gouzy J."/>
            <person name="Schoof H."/>
            <person name="Van de Peer Y."/>
            <person name="Proost S."/>
            <person name="Cook D.R."/>
            <person name="Meyers B.C."/>
            <person name="Spannagl M."/>
            <person name="Cheung F."/>
            <person name="De Mita S."/>
            <person name="Krishnakumar V."/>
            <person name="Gundlach H."/>
            <person name="Zhou S."/>
            <person name="Mudge J."/>
            <person name="Bharti A.K."/>
            <person name="Murray J.D."/>
            <person name="Naoumkina M.A."/>
            <person name="Rosen B."/>
            <person name="Silverstein K.A."/>
            <person name="Tang H."/>
            <person name="Rombauts S."/>
            <person name="Zhao P.X."/>
            <person name="Zhou P."/>
            <person name="Barbe V."/>
            <person name="Bardou P."/>
            <person name="Bechner M."/>
            <person name="Bellec A."/>
            <person name="Berger A."/>
            <person name="Berges H."/>
            <person name="Bidwell S."/>
            <person name="Bisseling T."/>
            <person name="Choisne N."/>
            <person name="Couloux A."/>
            <person name="Denny R."/>
            <person name="Deshpande S."/>
            <person name="Dai X."/>
            <person name="Doyle J.J."/>
            <person name="Dudez A.M."/>
            <person name="Farmer A.D."/>
            <person name="Fouteau S."/>
            <person name="Franken C."/>
            <person name="Gibelin C."/>
            <person name="Gish J."/>
            <person name="Goldstein S."/>
            <person name="Gonzalez A.J."/>
            <person name="Green P.J."/>
            <person name="Hallab A."/>
            <person name="Hartog M."/>
            <person name="Hua A."/>
            <person name="Humphray S.J."/>
            <person name="Jeong D.H."/>
            <person name="Jing Y."/>
            <person name="Jocker A."/>
            <person name="Kenton S.M."/>
            <person name="Kim D.J."/>
            <person name="Klee K."/>
            <person name="Lai H."/>
            <person name="Lang C."/>
            <person name="Lin S."/>
            <person name="Macmil S.L."/>
            <person name="Magdelenat G."/>
            <person name="Matthews L."/>
            <person name="McCorrison J."/>
            <person name="Monaghan E.L."/>
            <person name="Mun J.H."/>
            <person name="Najar F.Z."/>
            <person name="Nicholson C."/>
            <person name="Noirot C."/>
            <person name="O'Bleness M."/>
            <person name="Paule C.R."/>
            <person name="Poulain J."/>
            <person name="Prion F."/>
            <person name="Qin B."/>
            <person name="Qu C."/>
            <person name="Retzel E.F."/>
            <person name="Riddle C."/>
            <person name="Sallet E."/>
            <person name="Samain S."/>
            <person name="Samson N."/>
            <person name="Sanders I."/>
            <person name="Saurat O."/>
            <person name="Scarpelli C."/>
            <person name="Schiex T."/>
            <person name="Segurens B."/>
            <person name="Severin A.J."/>
            <person name="Sherrier D.J."/>
            <person name="Shi R."/>
            <person name="Sims S."/>
            <person name="Singer S.R."/>
            <person name="Sinharoy S."/>
            <person name="Sterck L."/>
            <person name="Viollet A."/>
            <person name="Wang B.B."/>
            <person name="Wang K."/>
            <person name="Wang M."/>
            <person name="Wang X."/>
            <person name="Warfsmann J."/>
            <person name="Weissenbach J."/>
            <person name="White D.D."/>
            <person name="White J.D."/>
            <person name="Wiley G.B."/>
            <person name="Wincker P."/>
            <person name="Xing Y."/>
            <person name="Yang L."/>
            <person name="Yao Z."/>
            <person name="Ying F."/>
            <person name="Zhai J."/>
            <person name="Zhou L."/>
            <person name="Zuber A."/>
            <person name="Denarie J."/>
            <person name="Dixon R.A."/>
            <person name="May G.D."/>
            <person name="Schwartz D.C."/>
            <person name="Rogers J."/>
            <person name="Quetier F."/>
            <person name="Town C.D."/>
            <person name="Roe B.A."/>
        </authorList>
    </citation>
    <scope>NUCLEOTIDE SEQUENCE [LARGE SCALE GENOMIC DNA]</scope>
    <source>
        <strain evidence="3">A17</strain>
        <strain evidence="5">cv. Jemalong A17</strain>
    </source>
</reference>
<dbReference type="STRING" id="3880.G7IKP0"/>
<dbReference type="InterPro" id="IPR011051">
    <property type="entry name" value="RmlC_Cupin_sf"/>
</dbReference>
<reference evidence="3 5" key="2">
    <citation type="journal article" date="2014" name="BMC Genomics">
        <title>An improved genome release (version Mt4.0) for the model legume Medicago truncatula.</title>
        <authorList>
            <person name="Tang H."/>
            <person name="Krishnakumar V."/>
            <person name="Bidwell S."/>
            <person name="Rosen B."/>
            <person name="Chan A."/>
            <person name="Zhou S."/>
            <person name="Gentzbittel L."/>
            <person name="Childs K.L."/>
            <person name="Yandell M."/>
            <person name="Gundlach H."/>
            <person name="Mayer K.F."/>
            <person name="Schwartz D.C."/>
            <person name="Town C.D."/>
        </authorList>
    </citation>
    <scope>GENOME REANNOTATION</scope>
    <source>
        <strain evidence="5">cv. Jemalong A17</strain>
    </source>
</reference>
<reference evidence="4" key="4">
    <citation type="journal article" date="2018" name="Nat. Plants">
        <title>Whole-genome landscape of Medicago truncatula symbiotic genes.</title>
        <authorList>
            <person name="Pecrix Y."/>
            <person name="Gamas P."/>
            <person name="Carrere S."/>
        </authorList>
    </citation>
    <scope>NUCLEOTIDE SEQUENCE</scope>
    <source>
        <tissue evidence="4">Leaves</tissue>
    </source>
</reference>
<proteinExistence type="predicted"/>
<sequence>MGKKAPLLIMLLILCHGVSMIMGMWEAEDRENGPSTPDNKLFLLQNSKLVVKTDAGEMRVLESHGGRISERRLHVGFITMEPSSLFVPQYLDSTLIVFVHTGEAKVGFVNEDELAERDLKKGDVYQIPAGSAFYLLNTGEAQKLHIICSIDPSESLRIGIFQSFYIGGGAPVSVLSGFEPRILESAFNVSGSELKKFFTRKHEGPIVHVGHSHASASSIWTKFLQLKEDDKLNHMKKMMQDQEEDDVEEEVKQTTNWPWRKLLESVFGDEIENMKKDKVAHKSPRSCNLYDRKPDFKNSYGWSVSLDGSDYSPLKSSGVGIYHVNLKPGSMMTPHVNPRATEYGIVLRGSGRIQIVFPNGTNAMDTHIKQGDVFFIPRYFAFCQIASSNEPLDFFGFTTSAQKNKPQFLVGATSLMKSMMGPELAAAFGVSEDAMQNILNAQHESVIVPAPRVAPALQAGQ</sequence>
<dbReference type="EMBL" id="CM001218">
    <property type="protein sequence ID" value="AES67417.2"/>
    <property type="molecule type" value="Genomic_DNA"/>
</dbReference>
<dbReference type="CDD" id="cd02245">
    <property type="entry name" value="cupin_7S_vicilin-like_C"/>
    <property type="match status" value="1"/>
</dbReference>
<dbReference type="EMBL" id="PSQE01000002">
    <property type="protein sequence ID" value="RHN75888.1"/>
    <property type="molecule type" value="Genomic_DNA"/>
</dbReference>
<dbReference type="HOGENOM" id="CLU_027536_0_0_1"/>
<feature type="chain" id="PRO_5014572262" evidence="1">
    <location>
        <begin position="21"/>
        <end position="461"/>
    </location>
</feature>
<feature type="domain" description="Cupin type-1" evidence="2">
    <location>
        <begin position="41"/>
        <end position="195"/>
    </location>
</feature>
<dbReference type="Proteomes" id="UP000265566">
    <property type="component" value="Chromosome 2"/>
</dbReference>
<keyword evidence="1" id="KW-0732">Signal</keyword>
<dbReference type="PANTHER" id="PTHR31189">
    <property type="entry name" value="OS03G0336100 PROTEIN-RELATED"/>
    <property type="match status" value="1"/>
</dbReference>
<evidence type="ECO:0000259" key="2">
    <source>
        <dbReference type="SMART" id="SM00835"/>
    </source>
</evidence>
<accession>A0A0C3V7S6</accession>
<dbReference type="SMART" id="SM00835">
    <property type="entry name" value="Cupin_1"/>
    <property type="match status" value="2"/>
</dbReference>
<dbReference type="EnsemblPlants" id="AES67417">
    <property type="protein sequence ID" value="AES67417"/>
    <property type="gene ID" value="MTR_2g093390"/>
</dbReference>
<dbReference type="SUPFAM" id="SSF51182">
    <property type="entry name" value="RmlC-like cupins"/>
    <property type="match status" value="1"/>
</dbReference>
<dbReference type="InterPro" id="IPR014710">
    <property type="entry name" value="RmlC-like_jellyroll"/>
</dbReference>
<feature type="signal peptide" evidence="1">
    <location>
        <begin position="1"/>
        <end position="20"/>
    </location>
</feature>
<keyword evidence="6" id="KW-1185">Reference proteome</keyword>
<evidence type="ECO:0000256" key="1">
    <source>
        <dbReference type="SAM" id="SignalP"/>
    </source>
</evidence>
<dbReference type="Gramene" id="rna12146">
    <property type="protein sequence ID" value="RHN75888.1"/>
    <property type="gene ID" value="gene12146"/>
</dbReference>
<dbReference type="PANTHER" id="PTHR31189:SF2">
    <property type="entry name" value="RMLC-LIKE CUPINS SUPERFAMILY PROTEIN"/>
    <property type="match status" value="1"/>
</dbReference>
<dbReference type="Proteomes" id="UP000002051">
    <property type="component" value="Chromosome 2"/>
</dbReference>
<dbReference type="OrthoDB" id="2019862at2759"/>
<dbReference type="PaxDb" id="3880-AES67417"/>
<accession>G7IKP0</accession>
<dbReference type="AlphaFoldDB" id="G7IKP0"/>
<protein>
    <submittedName>
        <fullName evidence="3">Allergen gly M Bd 28 kDa protein</fullName>
    </submittedName>
    <submittedName>
        <fullName evidence="4">Putative rmlC-like jelly roll protein</fullName>
    </submittedName>
</protein>
<evidence type="ECO:0000313" key="3">
    <source>
        <dbReference type="EMBL" id="AES67417.2"/>
    </source>
</evidence>
<name>G7IKP0_MEDTR</name>
<dbReference type="CDD" id="cd02244">
    <property type="entry name" value="cupin_7S_vicilin-like_N"/>
    <property type="match status" value="1"/>
</dbReference>
<dbReference type="InterPro" id="IPR050253">
    <property type="entry name" value="Seed_Storage-Functional"/>
</dbReference>
<evidence type="ECO:0000313" key="4">
    <source>
        <dbReference type="EMBL" id="RHN75888.1"/>
    </source>
</evidence>
<dbReference type="KEGG" id="mtr:11416066"/>
<evidence type="ECO:0000313" key="5">
    <source>
        <dbReference type="EnsemblPlants" id="AES67417"/>
    </source>
</evidence>
<organism evidence="3 6">
    <name type="scientific">Medicago truncatula</name>
    <name type="common">Barrel medic</name>
    <name type="synonym">Medicago tribuloides</name>
    <dbReference type="NCBI Taxonomy" id="3880"/>
    <lineage>
        <taxon>Eukaryota</taxon>
        <taxon>Viridiplantae</taxon>
        <taxon>Streptophyta</taxon>
        <taxon>Embryophyta</taxon>
        <taxon>Tracheophyta</taxon>
        <taxon>Spermatophyta</taxon>
        <taxon>Magnoliopsida</taxon>
        <taxon>eudicotyledons</taxon>
        <taxon>Gunneridae</taxon>
        <taxon>Pentapetalae</taxon>
        <taxon>rosids</taxon>
        <taxon>fabids</taxon>
        <taxon>Fabales</taxon>
        <taxon>Fabaceae</taxon>
        <taxon>Papilionoideae</taxon>
        <taxon>50 kb inversion clade</taxon>
        <taxon>NPAAA clade</taxon>
        <taxon>Hologalegina</taxon>
        <taxon>IRL clade</taxon>
        <taxon>Trifolieae</taxon>
        <taxon>Medicago</taxon>
    </lineage>
</organism>
<evidence type="ECO:0000313" key="6">
    <source>
        <dbReference type="Proteomes" id="UP000002051"/>
    </source>
</evidence>
<dbReference type="Gene3D" id="2.60.120.10">
    <property type="entry name" value="Jelly Rolls"/>
    <property type="match status" value="2"/>
</dbReference>